<dbReference type="PROSITE" id="PS50181">
    <property type="entry name" value="FBOX"/>
    <property type="match status" value="1"/>
</dbReference>
<dbReference type="WBParaSite" id="SPAL_0000127800.1">
    <property type="protein sequence ID" value="SPAL_0000127800.1"/>
    <property type="gene ID" value="SPAL_0000127800"/>
</dbReference>
<evidence type="ECO:0000313" key="3">
    <source>
        <dbReference type="WBParaSite" id="SPAL_0000127800.1"/>
    </source>
</evidence>
<dbReference type="AlphaFoldDB" id="A0A0N5B5D5"/>
<evidence type="ECO:0000313" key="2">
    <source>
        <dbReference type="Proteomes" id="UP000046392"/>
    </source>
</evidence>
<dbReference type="CDD" id="cd09917">
    <property type="entry name" value="F-box_SF"/>
    <property type="match status" value="1"/>
</dbReference>
<feature type="domain" description="F-box" evidence="1">
    <location>
        <begin position="20"/>
        <end position="64"/>
    </location>
</feature>
<dbReference type="InterPro" id="IPR036047">
    <property type="entry name" value="F-box-like_dom_sf"/>
</dbReference>
<keyword evidence="2" id="KW-1185">Reference proteome</keyword>
<dbReference type="SUPFAM" id="SSF81383">
    <property type="entry name" value="F-box domain"/>
    <property type="match status" value="1"/>
</dbReference>
<protein>
    <submittedName>
        <fullName evidence="3">F-box domain-containing protein</fullName>
    </submittedName>
</protein>
<proteinExistence type="predicted"/>
<evidence type="ECO:0000259" key="1">
    <source>
        <dbReference type="PROSITE" id="PS50181"/>
    </source>
</evidence>
<dbReference type="InterPro" id="IPR001810">
    <property type="entry name" value="F-box_dom"/>
</dbReference>
<name>A0A0N5B5D5_STREA</name>
<accession>A0A0N5B5D5</accession>
<dbReference type="Proteomes" id="UP000046392">
    <property type="component" value="Unplaced"/>
</dbReference>
<reference evidence="3" key="1">
    <citation type="submission" date="2017-02" db="UniProtKB">
        <authorList>
            <consortium name="WormBaseParasite"/>
        </authorList>
    </citation>
    <scope>IDENTIFICATION</scope>
</reference>
<sequence>MDPNHSIMDFSIEEEYFEVKDDTAVLPDDIMVIIFKELSLEDIKVVKQVSKRFYGIVHENYHKLERRKVHELSIEYDETDSYPFHINVTFRLIINLNSGGALISDYKRQGSFENSRELSSFLNTVDLRNIGNLDLPFADNIDIFGILNGSFQEGTNIGHMSILKLAEKDFTSFLNFIGKLSSIKGFNIAHLCSSSTEAKDFLSLLSLPSFGSIEFLGVVECPETKILSADFVTKLLEKNSSMKSLNFGSMNIELLESIFKEHFKVEQPCNMENECDYNQITVNLFYGGDIEYLCDIFRNCLNELENVEEAINSQNLRNYVEFGSNVDCKNCLEKAHKIMRIIRLWNHLYYFDESDH</sequence>
<organism evidence="2 3">
    <name type="scientific">Strongyloides papillosus</name>
    <name type="common">Intestinal threadworm</name>
    <dbReference type="NCBI Taxonomy" id="174720"/>
    <lineage>
        <taxon>Eukaryota</taxon>
        <taxon>Metazoa</taxon>
        <taxon>Ecdysozoa</taxon>
        <taxon>Nematoda</taxon>
        <taxon>Chromadorea</taxon>
        <taxon>Rhabditida</taxon>
        <taxon>Tylenchina</taxon>
        <taxon>Panagrolaimomorpha</taxon>
        <taxon>Strongyloidoidea</taxon>
        <taxon>Strongyloididae</taxon>
        <taxon>Strongyloides</taxon>
    </lineage>
</organism>
<dbReference type="SMART" id="SM00256">
    <property type="entry name" value="FBOX"/>
    <property type="match status" value="1"/>
</dbReference>
<dbReference type="Pfam" id="PF12937">
    <property type="entry name" value="F-box-like"/>
    <property type="match status" value="1"/>
</dbReference>